<evidence type="ECO:0000313" key="1">
    <source>
        <dbReference type="EMBL" id="KKU97851.1"/>
    </source>
</evidence>
<reference evidence="1 2" key="1">
    <citation type="journal article" date="2015" name="Nature">
        <title>rRNA introns, odd ribosomes, and small enigmatic genomes across a large radiation of phyla.</title>
        <authorList>
            <person name="Brown C.T."/>
            <person name="Hug L.A."/>
            <person name="Thomas B.C."/>
            <person name="Sharon I."/>
            <person name="Castelle C.J."/>
            <person name="Singh A."/>
            <person name="Wilkins M.J."/>
            <person name="Williams K.H."/>
            <person name="Banfield J.F."/>
        </authorList>
    </citation>
    <scope>NUCLEOTIDE SEQUENCE [LARGE SCALE GENOMIC DNA]</scope>
</reference>
<proteinExistence type="predicted"/>
<dbReference type="Proteomes" id="UP000034694">
    <property type="component" value="Unassembled WGS sequence"/>
</dbReference>
<protein>
    <submittedName>
        <fullName evidence="1">Uncharacterized protein</fullName>
    </submittedName>
</protein>
<sequence length="101" mass="11524">MVEAERSGLKAAADAWRRYKSVVGLNTVLEENLRKLAAELKFDGFSDEEIRESLESEKLKWRKKLDAFNDDIGMFKNVIKISEPEVSPNGLKPGKKKKTKK</sequence>
<comment type="caution">
    <text evidence="1">The sequence shown here is derived from an EMBL/GenBank/DDBJ whole genome shotgun (WGS) entry which is preliminary data.</text>
</comment>
<gene>
    <name evidence="1" type="ORF">UY28_C0012G0015</name>
</gene>
<accession>A0A0G1UUY2</accession>
<evidence type="ECO:0000313" key="2">
    <source>
        <dbReference type="Proteomes" id="UP000034694"/>
    </source>
</evidence>
<dbReference type="EMBL" id="LCPK01000012">
    <property type="protein sequence ID" value="KKU97851.1"/>
    <property type="molecule type" value="Genomic_DNA"/>
</dbReference>
<name>A0A0G1UUY2_9BACT</name>
<organism evidence="1 2">
    <name type="scientific">Candidatus Amesbacteria bacterium GW2011_GWB1_48_13</name>
    <dbReference type="NCBI Taxonomy" id="1618362"/>
    <lineage>
        <taxon>Bacteria</taxon>
        <taxon>Candidatus Amesiibacteriota</taxon>
    </lineage>
</organism>
<dbReference type="AlphaFoldDB" id="A0A0G1UUY2"/>